<feature type="chain" id="PRO_5034416540" description="Extracellular membrane protein CFEM domain-containing protein" evidence="2">
    <location>
        <begin position="19"/>
        <end position="163"/>
    </location>
</feature>
<sequence>MRFTLSVSVAALSAFAAAQDISIIASSCAANDFLAAASAPGNPCKATDYVCQCTTGKQFTQDYLTKALTADPGTCTPDDISKLAALGEQFCASVPGVDSSSSSSSAASSASGTSTMASSATSNMASTPTSTPASTPSTFAGAGTKQAVGGVAGMIGAAALFVL</sequence>
<dbReference type="EMBL" id="WWBZ02000016">
    <property type="protein sequence ID" value="KAF4310366.1"/>
    <property type="molecule type" value="Genomic_DNA"/>
</dbReference>
<comment type="caution">
    <text evidence="3">The sequence shown here is derived from an EMBL/GenBank/DDBJ whole genome shotgun (WGS) entry which is preliminary data.</text>
</comment>
<keyword evidence="2" id="KW-0732">Signal</keyword>
<protein>
    <recommendedName>
        <fullName evidence="5">Extracellular membrane protein CFEM domain-containing protein</fullName>
    </recommendedName>
</protein>
<evidence type="ECO:0000256" key="1">
    <source>
        <dbReference type="SAM" id="MobiDB-lite"/>
    </source>
</evidence>
<feature type="signal peptide" evidence="2">
    <location>
        <begin position="1"/>
        <end position="18"/>
    </location>
</feature>
<reference evidence="3" key="1">
    <citation type="submission" date="2020-04" db="EMBL/GenBank/DDBJ databases">
        <title>Genome Assembly and Annotation of Botryosphaeria dothidea sdau 11-99, a Latent Pathogen of Apple Fruit Ring Rot in China.</title>
        <authorList>
            <person name="Yu C."/>
            <person name="Diao Y."/>
            <person name="Lu Q."/>
            <person name="Zhao J."/>
            <person name="Cui S."/>
            <person name="Peng C."/>
            <person name="He B."/>
            <person name="Liu H."/>
        </authorList>
    </citation>
    <scope>NUCLEOTIDE SEQUENCE [LARGE SCALE GENOMIC DNA]</scope>
    <source>
        <strain evidence="3">Sdau11-99</strain>
    </source>
</reference>
<name>A0A8H4J055_9PEZI</name>
<evidence type="ECO:0000313" key="3">
    <source>
        <dbReference type="EMBL" id="KAF4310366.1"/>
    </source>
</evidence>
<feature type="region of interest" description="Disordered" evidence="1">
    <location>
        <begin position="117"/>
        <end position="138"/>
    </location>
</feature>
<accession>A0A8H4J055</accession>
<proteinExistence type="predicted"/>
<dbReference type="OrthoDB" id="3941907at2759"/>
<evidence type="ECO:0008006" key="5">
    <source>
        <dbReference type="Google" id="ProtNLM"/>
    </source>
</evidence>
<evidence type="ECO:0000256" key="2">
    <source>
        <dbReference type="SAM" id="SignalP"/>
    </source>
</evidence>
<organism evidence="3 4">
    <name type="scientific">Botryosphaeria dothidea</name>
    <dbReference type="NCBI Taxonomy" id="55169"/>
    <lineage>
        <taxon>Eukaryota</taxon>
        <taxon>Fungi</taxon>
        <taxon>Dikarya</taxon>
        <taxon>Ascomycota</taxon>
        <taxon>Pezizomycotina</taxon>
        <taxon>Dothideomycetes</taxon>
        <taxon>Dothideomycetes incertae sedis</taxon>
        <taxon>Botryosphaeriales</taxon>
        <taxon>Botryosphaeriaceae</taxon>
        <taxon>Botryosphaeria</taxon>
    </lineage>
</organism>
<evidence type="ECO:0000313" key="4">
    <source>
        <dbReference type="Proteomes" id="UP000572817"/>
    </source>
</evidence>
<dbReference type="AlphaFoldDB" id="A0A8H4J055"/>
<gene>
    <name evidence="3" type="ORF">GTA08_BOTSDO03004</name>
</gene>
<keyword evidence="4" id="KW-1185">Reference proteome</keyword>
<dbReference type="Proteomes" id="UP000572817">
    <property type="component" value="Unassembled WGS sequence"/>
</dbReference>